<comment type="subcellular location">
    <subcellularLocation>
        <location evidence="1">Cell membrane</location>
        <topology evidence="1">Multi-pass membrane protein</topology>
    </subcellularLocation>
</comment>
<name>A0ABQ2W5T1_9ACTN</name>
<feature type="transmembrane region" description="Helical" evidence="9">
    <location>
        <begin position="296"/>
        <end position="318"/>
    </location>
</feature>
<accession>A0ABQ2W5T1</accession>
<feature type="transmembrane region" description="Helical" evidence="9">
    <location>
        <begin position="165"/>
        <end position="187"/>
    </location>
</feature>
<feature type="transmembrane region" description="Helical" evidence="9">
    <location>
        <begin position="267"/>
        <end position="290"/>
    </location>
</feature>
<feature type="transmembrane region" description="Helical" evidence="9">
    <location>
        <begin position="12"/>
        <end position="30"/>
    </location>
</feature>
<keyword evidence="7 9" id="KW-0472">Membrane</keyword>
<feature type="transmembrane region" description="Helical" evidence="9">
    <location>
        <begin position="199"/>
        <end position="217"/>
    </location>
</feature>
<evidence type="ECO:0000256" key="1">
    <source>
        <dbReference type="ARBA" id="ARBA00004651"/>
    </source>
</evidence>
<keyword evidence="4" id="KW-1003">Cell membrane</keyword>
<dbReference type="RefSeq" id="WP_189546951.1">
    <property type="nucleotide sequence ID" value="NZ_BMTF01000023.1"/>
</dbReference>
<evidence type="ECO:0000256" key="2">
    <source>
        <dbReference type="ARBA" id="ARBA00008537"/>
    </source>
</evidence>
<evidence type="ECO:0000259" key="10">
    <source>
        <dbReference type="PROSITE" id="PS50850"/>
    </source>
</evidence>
<dbReference type="PANTHER" id="PTHR42718:SF9">
    <property type="entry name" value="MAJOR FACILITATOR SUPERFAMILY MULTIDRUG TRANSPORTER MFSC"/>
    <property type="match status" value="1"/>
</dbReference>
<comment type="caution">
    <text evidence="11">The sequence shown here is derived from an EMBL/GenBank/DDBJ whole genome shotgun (WGS) entry which is preliminary data.</text>
</comment>
<organism evidence="11 12">
    <name type="scientific">Streptomyces gelaticus</name>
    <dbReference type="NCBI Taxonomy" id="285446"/>
    <lineage>
        <taxon>Bacteria</taxon>
        <taxon>Bacillati</taxon>
        <taxon>Actinomycetota</taxon>
        <taxon>Actinomycetes</taxon>
        <taxon>Kitasatosporales</taxon>
        <taxon>Streptomycetaceae</taxon>
        <taxon>Streptomyces</taxon>
    </lineage>
</organism>
<feature type="transmembrane region" description="Helical" evidence="9">
    <location>
        <begin position="229"/>
        <end position="246"/>
    </location>
</feature>
<dbReference type="Gene3D" id="1.20.1720.10">
    <property type="entry name" value="Multidrug resistance protein D"/>
    <property type="match status" value="1"/>
</dbReference>
<feature type="domain" description="Major facilitator superfamily (MFS) profile" evidence="10">
    <location>
        <begin position="12"/>
        <end position="497"/>
    </location>
</feature>
<evidence type="ECO:0000256" key="9">
    <source>
        <dbReference type="SAM" id="Phobius"/>
    </source>
</evidence>
<evidence type="ECO:0000256" key="7">
    <source>
        <dbReference type="ARBA" id="ARBA00023136"/>
    </source>
</evidence>
<reference evidence="12" key="1">
    <citation type="journal article" date="2019" name="Int. J. Syst. Evol. Microbiol.">
        <title>The Global Catalogue of Microorganisms (GCM) 10K type strain sequencing project: providing services to taxonomists for standard genome sequencing and annotation.</title>
        <authorList>
            <consortium name="The Broad Institute Genomics Platform"/>
            <consortium name="The Broad Institute Genome Sequencing Center for Infectious Disease"/>
            <person name="Wu L."/>
            <person name="Ma J."/>
        </authorList>
    </citation>
    <scope>NUCLEOTIDE SEQUENCE [LARGE SCALE GENOMIC DNA]</scope>
    <source>
        <strain evidence="12">JCM 4376</strain>
    </source>
</reference>
<feature type="transmembrane region" description="Helical" evidence="9">
    <location>
        <begin position="50"/>
        <end position="70"/>
    </location>
</feature>
<dbReference type="Pfam" id="PF07690">
    <property type="entry name" value="MFS_1"/>
    <property type="match status" value="1"/>
</dbReference>
<evidence type="ECO:0000313" key="12">
    <source>
        <dbReference type="Proteomes" id="UP000660675"/>
    </source>
</evidence>
<dbReference type="InterPro" id="IPR004638">
    <property type="entry name" value="EmrB-like"/>
</dbReference>
<feature type="transmembrane region" description="Helical" evidence="9">
    <location>
        <begin position="402"/>
        <end position="421"/>
    </location>
</feature>
<dbReference type="NCBIfam" id="TIGR00711">
    <property type="entry name" value="efflux_EmrB"/>
    <property type="match status" value="1"/>
</dbReference>
<dbReference type="PANTHER" id="PTHR42718">
    <property type="entry name" value="MAJOR FACILITATOR SUPERFAMILY MULTIDRUG TRANSPORTER MFSC"/>
    <property type="match status" value="1"/>
</dbReference>
<keyword evidence="8" id="KW-0046">Antibiotic resistance</keyword>
<dbReference type="Proteomes" id="UP000660675">
    <property type="component" value="Unassembled WGS sequence"/>
</dbReference>
<feature type="transmembrane region" description="Helical" evidence="9">
    <location>
        <begin position="82"/>
        <end position="105"/>
    </location>
</feature>
<evidence type="ECO:0000256" key="4">
    <source>
        <dbReference type="ARBA" id="ARBA00022475"/>
    </source>
</evidence>
<dbReference type="CDD" id="cd17321">
    <property type="entry name" value="MFS_MMR_MDR_like"/>
    <property type="match status" value="1"/>
</dbReference>
<sequence>MEEFTPRRKRLVLAALCATMFMAMLDNVIVNNALPRIGQQLHAGVSGLQWVVEGYSLVYAALLLTGGTLGDRYGRKRIFLTGLALFTAGSAAAALSGSIGLLIAARMLQGLGAALLTPGSLSILRHVFTDEKERARAVGLWSGVSALGLAIGPVLGGPMVDTFGWASVFWINVPIGAAGLLLAARALPEFAGRAKRVDLPGQLLSVLGFGALVYALIEGPARGWTDTRVLTLAAVAAVALPAFVAVELRTTDPMLDLHFFRDPVLSGAAVTGFMISFGMFGASFFLPLLMQDVMGWAPSSAGLAGLPMTAMIVVAAPLSGTLTARCGPRIPLVTGLTLCAAALGGLSLYGRHAHYPEYLWVLLAMGIGMGMTFTPVSVTVMKRVPLAQAGMASATLNMLREIGGVVGVAVLGAVLTSRLAATLTGSLDRLGVPSETRQGIADSVAGTGADGTQILPAPVHDAVNTAFIEGLHLALRCGGAAMAVAAVLVAVLLRSASNQATAPTGEPAQQDEPAYQ</sequence>
<dbReference type="InterPro" id="IPR011701">
    <property type="entry name" value="MFS"/>
</dbReference>
<proteinExistence type="inferred from homology"/>
<evidence type="ECO:0000256" key="8">
    <source>
        <dbReference type="ARBA" id="ARBA00023251"/>
    </source>
</evidence>
<keyword evidence="6 9" id="KW-1133">Transmembrane helix</keyword>
<gene>
    <name evidence="11" type="ORF">GCM10015535_55100</name>
</gene>
<evidence type="ECO:0000256" key="5">
    <source>
        <dbReference type="ARBA" id="ARBA00022692"/>
    </source>
</evidence>
<feature type="transmembrane region" description="Helical" evidence="9">
    <location>
        <begin position="358"/>
        <end position="381"/>
    </location>
</feature>
<dbReference type="InterPro" id="IPR020846">
    <property type="entry name" value="MFS_dom"/>
</dbReference>
<keyword evidence="3" id="KW-0813">Transport</keyword>
<evidence type="ECO:0000256" key="3">
    <source>
        <dbReference type="ARBA" id="ARBA00022448"/>
    </source>
</evidence>
<dbReference type="InterPro" id="IPR036259">
    <property type="entry name" value="MFS_trans_sf"/>
</dbReference>
<keyword evidence="12" id="KW-1185">Reference proteome</keyword>
<dbReference type="EMBL" id="BMTF01000023">
    <property type="protein sequence ID" value="GGV92984.1"/>
    <property type="molecule type" value="Genomic_DNA"/>
</dbReference>
<evidence type="ECO:0000256" key="6">
    <source>
        <dbReference type="ARBA" id="ARBA00022989"/>
    </source>
</evidence>
<dbReference type="SUPFAM" id="SSF103473">
    <property type="entry name" value="MFS general substrate transporter"/>
    <property type="match status" value="1"/>
</dbReference>
<feature type="transmembrane region" description="Helical" evidence="9">
    <location>
        <begin position="140"/>
        <end position="159"/>
    </location>
</feature>
<feature type="transmembrane region" description="Helical" evidence="9">
    <location>
        <begin position="111"/>
        <end position="128"/>
    </location>
</feature>
<dbReference type="PRINTS" id="PR01036">
    <property type="entry name" value="TCRTETB"/>
</dbReference>
<keyword evidence="5 9" id="KW-0812">Transmembrane</keyword>
<protein>
    <submittedName>
        <fullName evidence="11">MFS transporter</fullName>
    </submittedName>
</protein>
<dbReference type="Gene3D" id="1.20.1250.20">
    <property type="entry name" value="MFS general substrate transporter like domains"/>
    <property type="match status" value="1"/>
</dbReference>
<comment type="similarity">
    <text evidence="2">Belongs to the major facilitator superfamily. EmrB family.</text>
</comment>
<dbReference type="PROSITE" id="PS50850">
    <property type="entry name" value="MFS"/>
    <property type="match status" value="1"/>
</dbReference>
<evidence type="ECO:0000313" key="11">
    <source>
        <dbReference type="EMBL" id="GGV92984.1"/>
    </source>
</evidence>
<feature type="transmembrane region" description="Helical" evidence="9">
    <location>
        <begin position="473"/>
        <end position="493"/>
    </location>
</feature>
<feature type="transmembrane region" description="Helical" evidence="9">
    <location>
        <begin position="330"/>
        <end position="352"/>
    </location>
</feature>